<evidence type="ECO:0000313" key="9">
    <source>
        <dbReference type="Proteomes" id="UP000035067"/>
    </source>
</evidence>
<dbReference type="GO" id="GO:0009236">
    <property type="term" value="P:cobalamin biosynthetic process"/>
    <property type="evidence" value="ECO:0007669"/>
    <property type="project" value="UniProtKB-UniPathway"/>
</dbReference>
<dbReference type="PANTHER" id="PTHR43182:SF1">
    <property type="entry name" value="COBALT-PRECORRIN-7 C(5)-METHYLTRANSFERASE"/>
    <property type="match status" value="1"/>
</dbReference>
<dbReference type="PATRIC" id="fig|1604020.3.peg.1047"/>
<dbReference type="PIRSF" id="PIRSF036428">
    <property type="entry name" value="CobL"/>
    <property type="match status" value="1"/>
</dbReference>
<evidence type="ECO:0000313" key="8">
    <source>
        <dbReference type="EMBL" id="KKZ13236.1"/>
    </source>
</evidence>
<gene>
    <name evidence="8" type="ORF">TE42_01025</name>
</gene>
<dbReference type="SUPFAM" id="SSF53335">
    <property type="entry name" value="S-adenosyl-L-methionine-dependent methyltransferases"/>
    <property type="match status" value="1"/>
</dbReference>
<comment type="caution">
    <text evidence="8">The sequence shown here is derived from an EMBL/GenBank/DDBJ whole genome shotgun (WGS) entry which is preliminary data.</text>
</comment>
<keyword evidence="3" id="KW-0489">Methyltransferase</keyword>
<dbReference type="SUPFAM" id="SSF53790">
    <property type="entry name" value="Tetrapyrrole methylase"/>
    <property type="match status" value="1"/>
</dbReference>
<dbReference type="InterPro" id="IPR029063">
    <property type="entry name" value="SAM-dependent_MTases_sf"/>
</dbReference>
<accession>A0A0G2HMS2</accession>
<dbReference type="InterPro" id="IPR006365">
    <property type="entry name" value="Cbl_synth_CobL"/>
</dbReference>
<dbReference type="Pfam" id="PF05175">
    <property type="entry name" value="MTS"/>
    <property type="match status" value="1"/>
</dbReference>
<feature type="domain" description="Methyltransferase small" evidence="7">
    <location>
        <begin position="247"/>
        <end position="308"/>
    </location>
</feature>
<evidence type="ECO:0000256" key="5">
    <source>
        <dbReference type="ARBA" id="ARBA00022691"/>
    </source>
</evidence>
<dbReference type="EMBL" id="JXQG01000003">
    <property type="protein sequence ID" value="KKZ13236.1"/>
    <property type="molecule type" value="Genomic_DNA"/>
</dbReference>
<dbReference type="Gene3D" id="3.40.50.150">
    <property type="entry name" value="Vaccinia Virus protein VP39"/>
    <property type="match status" value="1"/>
</dbReference>
<proteinExistence type="predicted"/>
<organism evidence="8 9">
    <name type="scientific">Candidatus Synechococcus spongiarum SP3</name>
    <dbReference type="NCBI Taxonomy" id="1604020"/>
    <lineage>
        <taxon>Bacteria</taxon>
        <taxon>Bacillati</taxon>
        <taxon>Cyanobacteriota</taxon>
        <taxon>Cyanophyceae</taxon>
        <taxon>Synechococcales</taxon>
        <taxon>Synechococcaceae</taxon>
        <taxon>Synechococcus</taxon>
    </lineage>
</organism>
<evidence type="ECO:0000256" key="1">
    <source>
        <dbReference type="ARBA" id="ARBA00004953"/>
    </source>
</evidence>
<keyword evidence="4" id="KW-0808">Transferase</keyword>
<dbReference type="NCBIfam" id="TIGR02467">
    <property type="entry name" value="CbiE"/>
    <property type="match status" value="1"/>
</dbReference>
<dbReference type="CDD" id="cd11644">
    <property type="entry name" value="Precorrin-6Y-MT"/>
    <property type="match status" value="1"/>
</dbReference>
<evidence type="ECO:0000256" key="3">
    <source>
        <dbReference type="ARBA" id="ARBA00022603"/>
    </source>
</evidence>
<dbReference type="InterPro" id="IPR014776">
    <property type="entry name" value="4pyrrole_Mease_sub2"/>
</dbReference>
<keyword evidence="2" id="KW-0169">Cobalamin biosynthesis</keyword>
<dbReference type="GO" id="GO:0032259">
    <property type="term" value="P:methylation"/>
    <property type="evidence" value="ECO:0007669"/>
    <property type="project" value="UniProtKB-KW"/>
</dbReference>
<evidence type="ECO:0000259" key="7">
    <source>
        <dbReference type="Pfam" id="PF05175"/>
    </source>
</evidence>
<evidence type="ECO:0000259" key="6">
    <source>
        <dbReference type="Pfam" id="PF00590"/>
    </source>
</evidence>
<dbReference type="InterPro" id="IPR014008">
    <property type="entry name" value="Cbl_synth_MTase_CbiT"/>
</dbReference>
<dbReference type="InterPro" id="IPR012818">
    <property type="entry name" value="CbiE"/>
</dbReference>
<keyword evidence="5" id="KW-0949">S-adenosyl-L-methionine</keyword>
<dbReference type="Gene3D" id="3.30.950.10">
    <property type="entry name" value="Methyltransferase, Cobalt-precorrin-4 Transmethylase, Domain 2"/>
    <property type="match status" value="1"/>
</dbReference>
<dbReference type="NCBIfam" id="TIGR02469">
    <property type="entry name" value="CbiT"/>
    <property type="match status" value="1"/>
</dbReference>
<sequence length="419" mass="46198">MARIDVIGCDAGAPDTMAAPQRRLLSCCDCLLAPRRVLERLQPRSKTQEVHSMDPLEAALAWLTQRHRQGKHCVVLTSGDPLWFGLGRALLQRFSQKDLVFYPAATSMQQLFARLKRPWQDATWVSLHGRDADSLAATLRRHPSALVVLTDPCQGGPEDVAAVLRSTQMTSCYDLWLAERLGHPTECLRQVQSDEMPTDVDPLNLMVLLRRPRPRVEPLPWFGLDDGVWHQHEDHPGLMTKREVRVLLLAELNLPRSGVMWDLGAGVGSVGLEAMRLRPQLELHAVERRVGAVPLIQRNACAVGCDLQRLHLHGASALAVLHKLPDPDRVLIGGGGDRRAMLKQAAARLKPGGRIVLPLATLEAFAAVRHQLRDAGLEVHSLQAQISRGCPVGGHTRLQPLNPVLIVSGRSPHQDPPAN</sequence>
<dbReference type="InterPro" id="IPR014777">
    <property type="entry name" value="4pyrrole_Mease_sub1"/>
</dbReference>
<evidence type="ECO:0000256" key="4">
    <source>
        <dbReference type="ARBA" id="ARBA00022679"/>
    </source>
</evidence>
<comment type="pathway">
    <text evidence="1">Cofactor biosynthesis; adenosylcobalamin biosynthesis.</text>
</comment>
<name>A0A0G2HMS2_9SYNE</name>
<dbReference type="InterPro" id="IPR000878">
    <property type="entry name" value="4pyrrol_Mease"/>
</dbReference>
<dbReference type="InterPro" id="IPR035996">
    <property type="entry name" value="4pyrrol_Methylase_sf"/>
</dbReference>
<dbReference type="UniPathway" id="UPA00148"/>
<dbReference type="CDD" id="cd02440">
    <property type="entry name" value="AdoMet_MTases"/>
    <property type="match status" value="1"/>
</dbReference>
<reference evidence="8 9" key="1">
    <citation type="submission" date="2015-01" db="EMBL/GenBank/DDBJ databases">
        <title>Lifestyle Evolution in Cyanobacterial Symbionts of Sponges.</title>
        <authorList>
            <person name="Burgsdorf I."/>
            <person name="Slaby B.M."/>
            <person name="Handley K.M."/>
            <person name="Haber M."/>
            <person name="Blom J."/>
            <person name="Marshall C.W."/>
            <person name="Gilbert J.A."/>
            <person name="Hentschel U."/>
            <person name="Steindler L."/>
        </authorList>
    </citation>
    <scope>NUCLEOTIDE SEQUENCE [LARGE SCALE GENOMIC DNA]</scope>
    <source>
        <strain evidence="8">SP3</strain>
    </source>
</reference>
<dbReference type="AlphaFoldDB" id="A0A0G2HMS2"/>
<evidence type="ECO:0000256" key="2">
    <source>
        <dbReference type="ARBA" id="ARBA00022573"/>
    </source>
</evidence>
<dbReference type="GO" id="GO:0008276">
    <property type="term" value="F:protein methyltransferase activity"/>
    <property type="evidence" value="ECO:0007669"/>
    <property type="project" value="InterPro"/>
</dbReference>
<dbReference type="PANTHER" id="PTHR43182">
    <property type="entry name" value="COBALT-PRECORRIN-6B C(15)-METHYLTRANSFERASE (DECARBOXYLATING)"/>
    <property type="match status" value="1"/>
</dbReference>
<dbReference type="Proteomes" id="UP000035067">
    <property type="component" value="Unassembled WGS sequence"/>
</dbReference>
<protein>
    <recommendedName>
        <fullName evidence="10">Tetrapyrrole methylase domain-containing protein</fullName>
    </recommendedName>
</protein>
<dbReference type="InterPro" id="IPR007848">
    <property type="entry name" value="Small_mtfrase_dom"/>
</dbReference>
<dbReference type="Gene3D" id="3.40.1010.10">
    <property type="entry name" value="Cobalt-precorrin-4 Transmethylase, Domain 1"/>
    <property type="match status" value="1"/>
</dbReference>
<dbReference type="Pfam" id="PF00590">
    <property type="entry name" value="TP_methylase"/>
    <property type="match status" value="1"/>
</dbReference>
<evidence type="ECO:0008006" key="10">
    <source>
        <dbReference type="Google" id="ProtNLM"/>
    </source>
</evidence>
<feature type="domain" description="Tetrapyrrole methylase" evidence="6">
    <location>
        <begin position="6"/>
        <end position="190"/>
    </location>
</feature>
<dbReference type="InterPro" id="IPR050714">
    <property type="entry name" value="Cobalamin_biosynth_MTase"/>
</dbReference>